<dbReference type="InterPro" id="IPR006170">
    <property type="entry name" value="PBP/GOBP"/>
</dbReference>
<evidence type="ECO:0000256" key="2">
    <source>
        <dbReference type="ARBA" id="ARBA00008098"/>
    </source>
</evidence>
<dbReference type="KEGG" id="nvi:100119747"/>
<dbReference type="GeneID" id="100119747"/>
<dbReference type="SMART" id="SM00708">
    <property type="entry name" value="PhBP"/>
    <property type="match status" value="1"/>
</dbReference>
<evidence type="ECO:0000313" key="5">
    <source>
        <dbReference type="EMBL" id="CCD17852.1"/>
    </source>
</evidence>
<dbReference type="GO" id="GO:0005549">
    <property type="term" value="F:odorant binding"/>
    <property type="evidence" value="ECO:0007669"/>
    <property type="project" value="InterPro"/>
</dbReference>
<dbReference type="Pfam" id="PF01395">
    <property type="entry name" value="PBP_GOBP"/>
    <property type="match status" value="1"/>
</dbReference>
<protein>
    <submittedName>
        <fullName evidence="5">Putative odorant binding protein 83</fullName>
    </submittedName>
</protein>
<keyword evidence="3" id="KW-0964">Secreted</keyword>
<dbReference type="GO" id="GO:0042048">
    <property type="term" value="P:olfactory behavior"/>
    <property type="evidence" value="ECO:0007669"/>
    <property type="project" value="TreeGrafter"/>
</dbReference>
<evidence type="ECO:0000256" key="4">
    <source>
        <dbReference type="SAM" id="SignalP"/>
    </source>
</evidence>
<evidence type="ECO:0000256" key="3">
    <source>
        <dbReference type="ARBA" id="ARBA00022525"/>
    </source>
</evidence>
<feature type="signal peptide" evidence="4">
    <location>
        <begin position="1"/>
        <end position="22"/>
    </location>
</feature>
<dbReference type="Proteomes" id="UP000002358">
    <property type="component" value="Chromosome 4"/>
</dbReference>
<comment type="subcellular location">
    <subcellularLocation>
        <location evidence="1">Secreted</location>
    </subcellularLocation>
</comment>
<dbReference type="GO" id="GO:0005576">
    <property type="term" value="C:extracellular region"/>
    <property type="evidence" value="ECO:0007669"/>
    <property type="project" value="UniProtKB-SubCell"/>
</dbReference>
<feature type="chain" id="PRO_5036282526" evidence="4">
    <location>
        <begin position="23"/>
        <end position="144"/>
    </location>
</feature>
<dbReference type="GO" id="GO:0035275">
    <property type="term" value="F:dibutyl phthalate binding"/>
    <property type="evidence" value="ECO:0007669"/>
    <property type="project" value="TreeGrafter"/>
</dbReference>
<dbReference type="SUPFAM" id="SSF47565">
    <property type="entry name" value="Insect pheromone/odorant-binding proteins"/>
    <property type="match status" value="1"/>
</dbReference>
<dbReference type="CDD" id="cd23992">
    <property type="entry name" value="PBP_GOBP"/>
    <property type="match status" value="1"/>
</dbReference>
<comment type="similarity">
    <text evidence="2">Belongs to the PBP/GOBP family.</text>
</comment>
<proteinExistence type="inferred from homology"/>
<reference evidence="5" key="1">
    <citation type="submission" date="2011-08" db="EMBL/GenBank/DDBJ databases">
        <authorList>
            <person name="Zhou J."/>
        </authorList>
    </citation>
    <scope>NUCLEOTIDE SEQUENCE</scope>
    <source>
        <strain evidence="5">AsmCX</strain>
    </source>
</reference>
<dbReference type="EMBL" id="HE578268">
    <property type="protein sequence ID" value="CCD17852.1"/>
    <property type="molecule type" value="Genomic_DNA"/>
</dbReference>
<dbReference type="InterPro" id="IPR036728">
    <property type="entry name" value="PBP_GOBP_sf"/>
</dbReference>
<accession>G8B1T8</accession>
<dbReference type="InParanoid" id="G8B1T8"/>
<gene>
    <name evidence="5" type="primary">OBP83</name>
    <name evidence="6" type="synonym">100119747</name>
</gene>
<dbReference type="AlphaFoldDB" id="G8B1T8"/>
<dbReference type="PANTHER" id="PTHR21364">
    <property type="entry name" value="GENERAL ODORANT-BINDING PROTEIN 19A"/>
    <property type="match status" value="1"/>
</dbReference>
<keyword evidence="7" id="KW-1185">Reference proteome</keyword>
<evidence type="ECO:0000313" key="7">
    <source>
        <dbReference type="Proteomes" id="UP000002358"/>
    </source>
</evidence>
<organism evidence="5">
    <name type="scientific">Nasonia vitripennis</name>
    <name type="common">Parasitic wasp</name>
    <dbReference type="NCBI Taxonomy" id="7425"/>
    <lineage>
        <taxon>Eukaryota</taxon>
        <taxon>Metazoa</taxon>
        <taxon>Ecdysozoa</taxon>
        <taxon>Arthropoda</taxon>
        <taxon>Hexapoda</taxon>
        <taxon>Insecta</taxon>
        <taxon>Pterygota</taxon>
        <taxon>Neoptera</taxon>
        <taxon>Endopterygota</taxon>
        <taxon>Hymenoptera</taxon>
        <taxon>Apocrita</taxon>
        <taxon>Proctotrupomorpha</taxon>
        <taxon>Chalcidoidea</taxon>
        <taxon>Pteromalidae</taxon>
        <taxon>Pteromalinae</taxon>
        <taxon>Nasonia</taxon>
    </lineage>
</organism>
<dbReference type="HOGENOM" id="CLU_107288_0_0_1"/>
<name>G8B1T8_NASVI</name>
<evidence type="ECO:0000313" key="6">
    <source>
        <dbReference type="EnsemblMetazoa" id="XP_001603472"/>
    </source>
</evidence>
<dbReference type="CTD" id="33037"/>
<dbReference type="SMR" id="G8B1T8"/>
<keyword evidence="4" id="KW-0732">Signal</keyword>
<dbReference type="OrthoDB" id="6610259at2759"/>
<reference evidence="5" key="2">
    <citation type="submission" date="2011-11" db="EMBL/GenBank/DDBJ databases">
        <title>Unique features of odorant binding proteins revealed by genome annotation and comparative analyses of the parasitoid wasp Nasonia vitripennis.</title>
        <authorList>
            <person name="Zhou J.J."/>
            <person name="Vieira F.G."/>
            <person name="Foret S."/>
            <person name="He X.L."/>
            <person name="Rozas J."/>
            <person name="Field L.M."/>
        </authorList>
    </citation>
    <scope>NUCLEOTIDE SEQUENCE</scope>
    <source>
        <strain evidence="5">AsmCX</strain>
    </source>
</reference>
<dbReference type="FunCoup" id="G8B1T8">
    <property type="interactions" value="24"/>
</dbReference>
<reference evidence="6" key="3">
    <citation type="submission" date="2021-01" db="UniProtKB">
        <authorList>
            <consortium name="EnsemblMetazoa"/>
        </authorList>
    </citation>
    <scope>IDENTIFICATION</scope>
</reference>
<dbReference type="FunFam" id="1.10.238.20:FF:000001">
    <property type="entry name" value="General odorant-binding protein lush"/>
    <property type="match status" value="1"/>
</dbReference>
<evidence type="ECO:0000256" key="1">
    <source>
        <dbReference type="ARBA" id="ARBA00004613"/>
    </source>
</evidence>
<dbReference type="GO" id="GO:0007608">
    <property type="term" value="P:sensory perception of smell"/>
    <property type="evidence" value="ECO:0007669"/>
    <property type="project" value="TreeGrafter"/>
</dbReference>
<dbReference type="Gene3D" id="1.10.238.20">
    <property type="entry name" value="Pheromone/general odorant binding protein domain"/>
    <property type="match status" value="1"/>
</dbReference>
<dbReference type="EnsemblMetazoa" id="XM_001603422">
    <property type="protein sequence ID" value="XP_001603472"/>
    <property type="gene ID" value="LOC100119747"/>
</dbReference>
<dbReference type="PANTHER" id="PTHR21364:SF2">
    <property type="entry name" value="GENERAL ODORANT-BINDING PROTEIN 19A"/>
    <property type="match status" value="1"/>
</dbReference>
<sequence length="144" mass="16569">MRLTLQLITLVSLVAIFKTTESKMTMDQIKNTLKPFKNSCIKKISPDVAMVEATKSGQFPEDATLMCFLKCVLSMMKVMKNGEILLPSIMQQIDIMMPDEYVETMKEICTNCYEMSLKVDDACEKAYVFVKCYYNTNSELYFFP</sequence>